<evidence type="ECO:0008006" key="5">
    <source>
        <dbReference type="Google" id="ProtNLM"/>
    </source>
</evidence>
<evidence type="ECO:0000313" key="4">
    <source>
        <dbReference type="Proteomes" id="UP000642748"/>
    </source>
</evidence>
<dbReference type="Proteomes" id="UP000642748">
    <property type="component" value="Unassembled WGS sequence"/>
</dbReference>
<reference evidence="3" key="1">
    <citation type="submission" date="2021-01" db="EMBL/GenBank/DDBJ databases">
        <title>Whole genome shotgun sequence of Rugosimonospora africana NBRC 104875.</title>
        <authorList>
            <person name="Komaki H."/>
            <person name="Tamura T."/>
        </authorList>
    </citation>
    <scope>NUCLEOTIDE SEQUENCE</scope>
    <source>
        <strain evidence="3">NBRC 104875</strain>
    </source>
</reference>
<keyword evidence="2" id="KW-1133">Transmembrane helix</keyword>
<evidence type="ECO:0000256" key="1">
    <source>
        <dbReference type="SAM" id="MobiDB-lite"/>
    </source>
</evidence>
<proteinExistence type="predicted"/>
<sequence length="274" mass="28594">MKKPTTGEPRLASVVSWAVLAASFGLSASTWIALAVMAGFTTTLHIGIRDLALTAHLAWLLPVAVDGYVVTALVLWMAPVPATVAEFAKKNTYAAAGLGVVVQSLYHALHIGSQPHSHLWQAVLAAVVGAFPPAVAGLAVHMRALIRRESQHTAPAHTSGTPALVDTAEGDSASTNTSWQTSTHSDPIPVTPVPVNPAEPIAVPAHLLPTARFVVTNYESSTGQTITPEELSVRMSIDQDTAARILATVDPTRHTPATRVNGTHPHVAAIGGAQ</sequence>
<feature type="region of interest" description="Disordered" evidence="1">
    <location>
        <begin position="151"/>
        <end position="188"/>
    </location>
</feature>
<dbReference type="AlphaFoldDB" id="A0A8J3QPR9"/>
<feature type="compositionally biased region" description="Polar residues" evidence="1">
    <location>
        <begin position="172"/>
        <end position="185"/>
    </location>
</feature>
<gene>
    <name evidence="3" type="ORF">Raf01_28710</name>
</gene>
<feature type="transmembrane region" description="Helical" evidence="2">
    <location>
        <begin position="92"/>
        <end position="113"/>
    </location>
</feature>
<keyword evidence="4" id="KW-1185">Reference proteome</keyword>
<feature type="transmembrane region" description="Helical" evidence="2">
    <location>
        <begin position="119"/>
        <end position="140"/>
    </location>
</feature>
<keyword evidence="2" id="KW-0812">Transmembrane</keyword>
<organism evidence="3 4">
    <name type="scientific">Rugosimonospora africana</name>
    <dbReference type="NCBI Taxonomy" id="556532"/>
    <lineage>
        <taxon>Bacteria</taxon>
        <taxon>Bacillati</taxon>
        <taxon>Actinomycetota</taxon>
        <taxon>Actinomycetes</taxon>
        <taxon>Micromonosporales</taxon>
        <taxon>Micromonosporaceae</taxon>
        <taxon>Rugosimonospora</taxon>
    </lineage>
</organism>
<dbReference type="EMBL" id="BONZ01000027">
    <property type="protein sequence ID" value="GIH14699.1"/>
    <property type="molecule type" value="Genomic_DNA"/>
</dbReference>
<accession>A0A8J3QPR9</accession>
<feature type="compositionally biased region" description="Polar residues" evidence="1">
    <location>
        <begin position="152"/>
        <end position="161"/>
    </location>
</feature>
<keyword evidence="2" id="KW-0472">Membrane</keyword>
<protein>
    <recommendedName>
        <fullName evidence="5">DUF2637 domain-containing protein</fullName>
    </recommendedName>
</protein>
<evidence type="ECO:0000256" key="2">
    <source>
        <dbReference type="SAM" id="Phobius"/>
    </source>
</evidence>
<comment type="caution">
    <text evidence="3">The sequence shown here is derived from an EMBL/GenBank/DDBJ whole genome shotgun (WGS) entry which is preliminary data.</text>
</comment>
<name>A0A8J3QPR9_9ACTN</name>
<dbReference type="RefSeq" id="WP_203918338.1">
    <property type="nucleotide sequence ID" value="NZ_BONZ01000027.1"/>
</dbReference>
<feature type="transmembrane region" description="Helical" evidence="2">
    <location>
        <begin position="57"/>
        <end position="80"/>
    </location>
</feature>
<evidence type="ECO:0000313" key="3">
    <source>
        <dbReference type="EMBL" id="GIH14699.1"/>
    </source>
</evidence>
<feature type="transmembrane region" description="Helical" evidence="2">
    <location>
        <begin position="12"/>
        <end position="37"/>
    </location>
</feature>